<dbReference type="CDD" id="cd00167">
    <property type="entry name" value="SANT"/>
    <property type="match status" value="1"/>
</dbReference>
<evidence type="ECO:0000313" key="7">
    <source>
        <dbReference type="Proteomes" id="UP001642409"/>
    </source>
</evidence>
<evidence type="ECO:0000256" key="3">
    <source>
        <dbReference type="ARBA" id="ARBA00023242"/>
    </source>
</evidence>
<dbReference type="GO" id="GO:0003677">
    <property type="term" value="F:DNA binding"/>
    <property type="evidence" value="ECO:0007669"/>
    <property type="project" value="UniProtKB-KW"/>
</dbReference>
<name>A0AA86U2J7_9EUKA</name>
<keyword evidence="2" id="KW-0804">Transcription</keyword>
<evidence type="ECO:0000256" key="2">
    <source>
        <dbReference type="ARBA" id="ARBA00023163"/>
    </source>
</evidence>
<dbReference type="InterPro" id="IPR006447">
    <property type="entry name" value="Myb_dom_plants"/>
</dbReference>
<evidence type="ECO:0000256" key="4">
    <source>
        <dbReference type="SAM" id="Coils"/>
    </source>
</evidence>
<keyword evidence="3" id="KW-0539">Nucleus</keyword>
<keyword evidence="7" id="KW-1185">Reference proteome</keyword>
<dbReference type="InterPro" id="IPR001005">
    <property type="entry name" value="SANT/Myb"/>
</dbReference>
<organism evidence="5">
    <name type="scientific">Hexamita inflata</name>
    <dbReference type="NCBI Taxonomy" id="28002"/>
    <lineage>
        <taxon>Eukaryota</taxon>
        <taxon>Metamonada</taxon>
        <taxon>Diplomonadida</taxon>
        <taxon>Hexamitidae</taxon>
        <taxon>Hexamitinae</taxon>
        <taxon>Hexamita</taxon>
    </lineage>
</organism>
<dbReference type="PANTHER" id="PTHR12802">
    <property type="entry name" value="SWI/SNF COMPLEX-RELATED"/>
    <property type="match status" value="1"/>
</dbReference>
<proteinExistence type="predicted"/>
<dbReference type="Gene3D" id="1.10.10.60">
    <property type="entry name" value="Homeodomain-like"/>
    <property type="match status" value="1"/>
</dbReference>
<evidence type="ECO:0000313" key="5">
    <source>
        <dbReference type="EMBL" id="CAI9928768.1"/>
    </source>
</evidence>
<sequence length="370" mass="43312">MFPQSTQLPIFMSENYFPLQTFNSVQSETMNTRIKASPEQKVQAEFEQRLAQLENDNQQLQLKLLQIEKAMQDQQIQQANPKQKRNDMMDLQNSLNQLGAKFESPFGNGPLLNNDLFGSLSSGQVGNMKTNPKEEKSDRYWNDQEHNKYLTLLSKYGLNAAQSISDEIKTKDVRQVRSHQQKYLQKLQKMMQDAQIKSRQFIQSNKQLFDMIITNYTNQTLQQLNQMLNIDGSIINLIQQQRVIKPDRYIKYQQYVDFIYYCQMNHIQVKDSLPRVDSQTNIKLMKLKVPFTQTSDSIVINSQDFILQALLTISLNIQYLDQILQLQAFYFEYSQLNEQIEVIYNINLSQLPQEVMKALIFALIVIQGMM</sequence>
<dbReference type="EMBL" id="CATOUU010000416">
    <property type="protein sequence ID" value="CAI9928768.1"/>
    <property type="molecule type" value="Genomic_DNA"/>
</dbReference>
<dbReference type="NCBIfam" id="TIGR01557">
    <property type="entry name" value="myb_SHAQKYF"/>
    <property type="match status" value="1"/>
</dbReference>
<comment type="caution">
    <text evidence="5">The sequence shown here is derived from an EMBL/GenBank/DDBJ whole genome shotgun (WGS) entry which is preliminary data.</text>
</comment>
<dbReference type="InterPro" id="IPR009057">
    <property type="entry name" value="Homeodomain-like_sf"/>
</dbReference>
<dbReference type="AlphaFoldDB" id="A0AA86U2J7"/>
<evidence type="ECO:0000313" key="6">
    <source>
        <dbReference type="EMBL" id="CAL6100942.1"/>
    </source>
</evidence>
<keyword evidence="4" id="KW-0175">Coiled coil</keyword>
<reference evidence="6 7" key="2">
    <citation type="submission" date="2024-07" db="EMBL/GenBank/DDBJ databases">
        <authorList>
            <person name="Akdeniz Z."/>
        </authorList>
    </citation>
    <scope>NUCLEOTIDE SEQUENCE [LARGE SCALE GENOMIC DNA]</scope>
</reference>
<accession>A0AA86U2J7</accession>
<protein>
    <submittedName>
        <fullName evidence="5">Myb-like DNA-binding domain-containing protein</fullName>
    </submittedName>
    <submittedName>
        <fullName evidence="6">Myb-like_DNA-binding domain-containing protein</fullName>
    </submittedName>
</protein>
<keyword evidence="5" id="KW-0238">DNA-binding</keyword>
<evidence type="ECO:0000256" key="1">
    <source>
        <dbReference type="ARBA" id="ARBA00023015"/>
    </source>
</evidence>
<dbReference type="Proteomes" id="UP001642409">
    <property type="component" value="Unassembled WGS sequence"/>
</dbReference>
<dbReference type="EMBL" id="CAXDID020000535">
    <property type="protein sequence ID" value="CAL6100942.1"/>
    <property type="molecule type" value="Genomic_DNA"/>
</dbReference>
<gene>
    <name evidence="5" type="ORF">HINF_LOCUS16413</name>
    <name evidence="6" type="ORF">HINF_LOCUS70796</name>
</gene>
<reference evidence="5" key="1">
    <citation type="submission" date="2023-06" db="EMBL/GenBank/DDBJ databases">
        <authorList>
            <person name="Kurt Z."/>
        </authorList>
    </citation>
    <scope>NUCLEOTIDE SEQUENCE</scope>
</reference>
<keyword evidence="1" id="KW-0805">Transcription regulation</keyword>
<dbReference type="SUPFAM" id="SSF46689">
    <property type="entry name" value="Homeodomain-like"/>
    <property type="match status" value="1"/>
</dbReference>
<feature type="coiled-coil region" evidence="4">
    <location>
        <begin position="43"/>
        <end position="77"/>
    </location>
</feature>